<dbReference type="Gene3D" id="3.30.420.360">
    <property type="match status" value="1"/>
</dbReference>
<dbReference type="EC" id="3.6.1.7" evidence="2"/>
<feature type="active site" evidence="2">
    <location>
        <position position="23"/>
    </location>
</feature>
<dbReference type="PROSITE" id="PS51160">
    <property type="entry name" value="ACYLPHOSPHATASE_3"/>
    <property type="match status" value="1"/>
</dbReference>
<dbReference type="InterPro" id="IPR051060">
    <property type="entry name" value="Carbamoyltrans_HypF-like"/>
</dbReference>
<dbReference type="InterPro" id="IPR011125">
    <property type="entry name" value="Znf_HypF"/>
</dbReference>
<dbReference type="Proteomes" id="UP000739538">
    <property type="component" value="Unassembled WGS sequence"/>
</dbReference>
<dbReference type="GO" id="GO:0016743">
    <property type="term" value="F:carboxyl- or carbamoyltransferase activity"/>
    <property type="evidence" value="ECO:0007669"/>
    <property type="project" value="TreeGrafter"/>
</dbReference>
<dbReference type="AlphaFoldDB" id="A0A956NG94"/>
<dbReference type="Pfam" id="PF07503">
    <property type="entry name" value="zf-HYPF"/>
    <property type="match status" value="2"/>
</dbReference>
<dbReference type="Pfam" id="PF22521">
    <property type="entry name" value="HypF_C_2"/>
    <property type="match status" value="1"/>
</dbReference>
<feature type="domain" description="Acylphosphatase-like" evidence="4">
    <location>
        <begin position="8"/>
        <end position="94"/>
    </location>
</feature>
<dbReference type="GO" id="GO:0051604">
    <property type="term" value="P:protein maturation"/>
    <property type="evidence" value="ECO:0007669"/>
    <property type="project" value="TreeGrafter"/>
</dbReference>
<dbReference type="SUPFAM" id="SSF54975">
    <property type="entry name" value="Acylphosphatase/BLUF domain-like"/>
    <property type="match status" value="1"/>
</dbReference>
<comment type="catalytic activity">
    <reaction evidence="2">
        <text>an acyl phosphate + H2O = a carboxylate + phosphate + H(+)</text>
        <dbReference type="Rhea" id="RHEA:14965"/>
        <dbReference type="ChEBI" id="CHEBI:15377"/>
        <dbReference type="ChEBI" id="CHEBI:15378"/>
        <dbReference type="ChEBI" id="CHEBI:29067"/>
        <dbReference type="ChEBI" id="CHEBI:43474"/>
        <dbReference type="ChEBI" id="CHEBI:59918"/>
        <dbReference type="EC" id="3.6.1.7"/>
    </reaction>
</comment>
<dbReference type="InterPro" id="IPR017945">
    <property type="entry name" value="DHBP_synth_RibB-like_a/b_dom"/>
</dbReference>
<dbReference type="Pfam" id="PF17788">
    <property type="entry name" value="HypF_C"/>
    <property type="match status" value="1"/>
</dbReference>
<evidence type="ECO:0000259" key="4">
    <source>
        <dbReference type="PROSITE" id="PS51160"/>
    </source>
</evidence>
<dbReference type="InterPro" id="IPR036046">
    <property type="entry name" value="Acylphosphatase-like_dom_sf"/>
</dbReference>
<dbReference type="InterPro" id="IPR001792">
    <property type="entry name" value="Acylphosphatase-like_dom"/>
</dbReference>
<dbReference type="InterPro" id="IPR017968">
    <property type="entry name" value="Acylphosphatase_CS"/>
</dbReference>
<dbReference type="EMBL" id="JAGQHS010000127">
    <property type="protein sequence ID" value="MCA9757891.1"/>
    <property type="molecule type" value="Genomic_DNA"/>
</dbReference>
<feature type="region of interest" description="Disordered" evidence="3">
    <location>
        <begin position="353"/>
        <end position="386"/>
    </location>
</feature>
<keyword evidence="2" id="KW-0378">Hydrolase</keyword>
<name>A0A956NG94_UNCEI</name>
<dbReference type="PROSITE" id="PS00150">
    <property type="entry name" value="ACYLPHOSPHATASE_1"/>
    <property type="match status" value="1"/>
</dbReference>
<feature type="compositionally biased region" description="Low complexity" evidence="3">
    <location>
        <begin position="106"/>
        <end position="124"/>
    </location>
</feature>
<proteinExistence type="inferred from homology"/>
<dbReference type="PANTHER" id="PTHR42959:SF1">
    <property type="entry name" value="CARBAMOYLTRANSFERASE HYPF"/>
    <property type="match status" value="1"/>
</dbReference>
<dbReference type="InterPro" id="IPR006070">
    <property type="entry name" value="Sua5-like_dom"/>
</dbReference>
<feature type="domain" description="YrdC-like" evidence="5">
    <location>
        <begin position="260"/>
        <end position="483"/>
    </location>
</feature>
<evidence type="ECO:0000313" key="6">
    <source>
        <dbReference type="EMBL" id="MCA9757891.1"/>
    </source>
</evidence>
<reference evidence="6" key="1">
    <citation type="submission" date="2020-04" db="EMBL/GenBank/DDBJ databases">
        <authorList>
            <person name="Zhang T."/>
        </authorList>
    </citation>
    <scope>NUCLEOTIDE SEQUENCE</scope>
    <source>
        <strain evidence="6">HKST-UBA02</strain>
    </source>
</reference>
<dbReference type="Gene3D" id="3.30.70.100">
    <property type="match status" value="1"/>
</dbReference>
<feature type="active site" evidence="2">
    <location>
        <position position="41"/>
    </location>
</feature>
<dbReference type="PANTHER" id="PTHR42959">
    <property type="entry name" value="CARBAMOYLTRANSFERASE"/>
    <property type="match status" value="1"/>
</dbReference>
<evidence type="ECO:0000256" key="1">
    <source>
        <dbReference type="ARBA" id="ARBA00008097"/>
    </source>
</evidence>
<dbReference type="GO" id="GO:0003725">
    <property type="term" value="F:double-stranded RNA binding"/>
    <property type="evidence" value="ECO:0007669"/>
    <property type="project" value="InterPro"/>
</dbReference>
<dbReference type="Pfam" id="PF00708">
    <property type="entry name" value="Acylphosphatase"/>
    <property type="match status" value="1"/>
</dbReference>
<dbReference type="Gene3D" id="3.90.870.30">
    <property type="match status" value="1"/>
</dbReference>
<dbReference type="PROSITE" id="PS51163">
    <property type="entry name" value="YRDC"/>
    <property type="match status" value="1"/>
</dbReference>
<protein>
    <recommendedName>
        <fullName evidence="2">acylphosphatase</fullName>
        <ecNumber evidence="2">3.6.1.7</ecNumber>
    </recommendedName>
</protein>
<comment type="similarity">
    <text evidence="1">Belongs to the carbamoyltransferase HypF family.</text>
</comment>
<dbReference type="InterPro" id="IPR055128">
    <property type="entry name" value="HypF_C_2"/>
</dbReference>
<dbReference type="InterPro" id="IPR041440">
    <property type="entry name" value="HypF_C"/>
</dbReference>
<gene>
    <name evidence="6" type="ORF">KDA27_19020</name>
</gene>
<dbReference type="SUPFAM" id="SSF55821">
    <property type="entry name" value="YrdC/RibB"/>
    <property type="match status" value="1"/>
</dbReference>
<dbReference type="GO" id="GO:0008270">
    <property type="term" value="F:zinc ion binding"/>
    <property type="evidence" value="ECO:0007669"/>
    <property type="project" value="InterPro"/>
</dbReference>
<dbReference type="GO" id="GO:0003998">
    <property type="term" value="F:acylphosphatase activity"/>
    <property type="evidence" value="ECO:0007669"/>
    <property type="project" value="UniProtKB-EC"/>
</dbReference>
<evidence type="ECO:0000256" key="3">
    <source>
        <dbReference type="SAM" id="MobiDB-lite"/>
    </source>
</evidence>
<organism evidence="6 7">
    <name type="scientific">Eiseniibacteriota bacterium</name>
    <dbReference type="NCBI Taxonomy" id="2212470"/>
    <lineage>
        <taxon>Bacteria</taxon>
        <taxon>Candidatus Eiseniibacteriota</taxon>
    </lineage>
</organism>
<evidence type="ECO:0000313" key="7">
    <source>
        <dbReference type="Proteomes" id="UP000739538"/>
    </source>
</evidence>
<evidence type="ECO:0000259" key="5">
    <source>
        <dbReference type="PROSITE" id="PS51163"/>
    </source>
</evidence>
<dbReference type="Gene3D" id="3.30.420.40">
    <property type="match status" value="1"/>
</dbReference>
<comment type="caution">
    <text evidence="6">The sequence shown here is derived from an EMBL/GenBank/DDBJ whole genome shotgun (WGS) entry which is preliminary data.</text>
</comment>
<dbReference type="Gene3D" id="3.30.110.120">
    <property type="match status" value="1"/>
</dbReference>
<reference evidence="6" key="2">
    <citation type="journal article" date="2021" name="Microbiome">
        <title>Successional dynamics and alternative stable states in a saline activated sludge microbial community over 9 years.</title>
        <authorList>
            <person name="Wang Y."/>
            <person name="Ye J."/>
            <person name="Ju F."/>
            <person name="Liu L."/>
            <person name="Boyd J.A."/>
            <person name="Deng Y."/>
            <person name="Parks D.H."/>
            <person name="Jiang X."/>
            <person name="Yin X."/>
            <person name="Woodcroft B.J."/>
            <person name="Tyson G.W."/>
            <person name="Hugenholtz P."/>
            <person name="Polz M.F."/>
            <person name="Zhang T."/>
        </authorList>
    </citation>
    <scope>NUCLEOTIDE SEQUENCE</scope>
    <source>
        <strain evidence="6">HKST-UBA02</strain>
    </source>
</reference>
<feature type="region of interest" description="Disordered" evidence="3">
    <location>
        <begin position="102"/>
        <end position="137"/>
    </location>
</feature>
<sequence>MPQGSATARRILLRGRVQGVGFRPFVHRLASRLGLSGWVRNLSGQVIIYIEGSGDRLDEFQAALLSDAPPLARPELTEVSSVVATGIEGFFIEESVGSGVRSGFEAGTSSDSTADSALDSTPDSRSSAGSGTYVPPDVTVPPDMAMCDDCRRELWDTKDRRHHYPFLNCTQCGPRYTIIASLPYDRARTSMDRFPLCPECGREYRDIKDRRYHAEPVACSACGPRLELAGGSPPDRSLDSPTHPLHGSPTHPSPPFVSVGSPLEDAVQLLRDGGILAMKGVGGYHLLCDASSESAVSTLRARKARPGKPLAVLVPRTGEDGLDVAREVAHVSPAAAEALLSPAHPIVLVPRRDGARASARHSGETHAEQSHAEPSHEEQSHERSPEPRLISDAVAPGLTDLGLLLPYSPLHELVARMFGGPLVATSGNSSGEPLVFTRADAVSYLDGLADAYLHNDRPILRPIDDSVYRDLGDVVVPIRLGRGVAPLELPLPRASKRARLAVGGHMKNSVALGWGDRAILSGHLGDLERPRAIDAFVQTAESLQVLYRVAPEEVVADTHPDYASTRWAREFVQARPGRSLLTVPHHRAHASALAAEHSDVKRWLVLTWDGVGLGEDGTLWGGEAFHGAPGKWRRVGSFRPFRILGAGRAGREPKRSADGLFWESGWESVLETDPIAHAAWKRNLGCAETTAVGRLFDAAAAVLTGRTHYDFEAQGPMELEALADACPQEAVPIGSSRGLRLPLHKDDEGLLRVNWRPFISLFRSASTLDPRIAAAGFHAALADAAVRLALRVYEETPFDALGLSGGVFQNRRLTREVWSRCASTGLDVRIARQVPMNDGGLAYGQLVEAVATEG</sequence>
<accession>A0A956NG94</accession>
<evidence type="ECO:0000256" key="2">
    <source>
        <dbReference type="PROSITE-ProRule" id="PRU00520"/>
    </source>
</evidence>
<dbReference type="Pfam" id="PF01300">
    <property type="entry name" value="Sua5_yciO_yrdC"/>
    <property type="match status" value="2"/>
</dbReference>
<feature type="region of interest" description="Disordered" evidence="3">
    <location>
        <begin position="230"/>
        <end position="259"/>
    </location>
</feature>